<evidence type="ECO:0000259" key="13">
    <source>
        <dbReference type="PROSITE" id="PS50929"/>
    </source>
</evidence>
<evidence type="ECO:0000313" key="14">
    <source>
        <dbReference type="EMBL" id="MQY17759.1"/>
    </source>
</evidence>
<feature type="transmembrane region" description="Helical" evidence="11">
    <location>
        <begin position="196"/>
        <end position="217"/>
    </location>
</feature>
<feature type="transmembrane region" description="Helical" evidence="11">
    <location>
        <begin position="318"/>
        <end position="337"/>
    </location>
</feature>
<keyword evidence="3" id="KW-1003">Cell membrane</keyword>
<evidence type="ECO:0000256" key="6">
    <source>
        <dbReference type="ARBA" id="ARBA00022840"/>
    </source>
</evidence>
<dbReference type="SMART" id="SM00382">
    <property type="entry name" value="AAA"/>
    <property type="match status" value="1"/>
</dbReference>
<evidence type="ECO:0000256" key="7">
    <source>
        <dbReference type="ARBA" id="ARBA00022989"/>
    </source>
</evidence>
<evidence type="ECO:0000256" key="10">
    <source>
        <dbReference type="SAM" id="MobiDB-lite"/>
    </source>
</evidence>
<dbReference type="InterPro" id="IPR003439">
    <property type="entry name" value="ABC_transporter-like_ATP-bd"/>
</dbReference>
<proteinExistence type="inferred from homology"/>
<dbReference type="EMBL" id="WEGK01000002">
    <property type="protein sequence ID" value="MQY17759.1"/>
    <property type="molecule type" value="Genomic_DNA"/>
</dbReference>
<evidence type="ECO:0000259" key="12">
    <source>
        <dbReference type="PROSITE" id="PS50893"/>
    </source>
</evidence>
<dbReference type="InterPro" id="IPR017871">
    <property type="entry name" value="ABC_transporter-like_CS"/>
</dbReference>
<dbReference type="PROSITE" id="PS50929">
    <property type="entry name" value="ABC_TM1F"/>
    <property type="match status" value="1"/>
</dbReference>
<evidence type="ECO:0000256" key="8">
    <source>
        <dbReference type="ARBA" id="ARBA00023136"/>
    </source>
</evidence>
<keyword evidence="4 11" id="KW-0812">Transmembrane</keyword>
<dbReference type="Gene3D" id="1.20.1560.10">
    <property type="entry name" value="ABC transporter type 1, transmembrane domain"/>
    <property type="match status" value="1"/>
</dbReference>
<dbReference type="PANTHER" id="PTHR43394:SF1">
    <property type="entry name" value="ATP-BINDING CASSETTE SUB-FAMILY B MEMBER 10, MITOCHONDRIAL"/>
    <property type="match status" value="1"/>
</dbReference>
<dbReference type="Pfam" id="PF00005">
    <property type="entry name" value="ABC_tran"/>
    <property type="match status" value="1"/>
</dbReference>
<dbReference type="InterPro" id="IPR039421">
    <property type="entry name" value="Type_1_exporter"/>
</dbReference>
<keyword evidence="6 14" id="KW-0067">ATP-binding</keyword>
<dbReference type="GO" id="GO:0005886">
    <property type="term" value="C:plasma membrane"/>
    <property type="evidence" value="ECO:0007669"/>
    <property type="project" value="UniProtKB-SubCell"/>
</dbReference>
<feature type="region of interest" description="Disordered" evidence="10">
    <location>
        <begin position="134"/>
        <end position="162"/>
    </location>
</feature>
<dbReference type="Proteomes" id="UP000438448">
    <property type="component" value="Unassembled WGS sequence"/>
</dbReference>
<name>A0A7K0CW80_9NOCA</name>
<evidence type="ECO:0000256" key="3">
    <source>
        <dbReference type="ARBA" id="ARBA00022475"/>
    </source>
</evidence>
<comment type="caution">
    <text evidence="14">The sequence shown here is derived from an EMBL/GenBank/DDBJ whole genome shotgun (WGS) entry which is preliminary data.</text>
</comment>
<feature type="compositionally biased region" description="Polar residues" evidence="10">
    <location>
        <begin position="8"/>
        <end position="36"/>
    </location>
</feature>
<comment type="subcellular location">
    <subcellularLocation>
        <location evidence="1">Cell membrane</location>
        <topology evidence="1">Multi-pass membrane protein</topology>
    </subcellularLocation>
</comment>
<evidence type="ECO:0000256" key="9">
    <source>
        <dbReference type="ARBA" id="ARBA00061644"/>
    </source>
</evidence>
<keyword evidence="8 11" id="KW-0472">Membrane</keyword>
<evidence type="ECO:0000256" key="4">
    <source>
        <dbReference type="ARBA" id="ARBA00022692"/>
    </source>
</evidence>
<dbReference type="Pfam" id="PF00664">
    <property type="entry name" value="ABC_membrane"/>
    <property type="match status" value="1"/>
</dbReference>
<dbReference type="InterPro" id="IPR011527">
    <property type="entry name" value="ABC1_TM_dom"/>
</dbReference>
<evidence type="ECO:0000256" key="11">
    <source>
        <dbReference type="SAM" id="Phobius"/>
    </source>
</evidence>
<feature type="region of interest" description="Disordered" evidence="10">
    <location>
        <begin position="1"/>
        <end position="94"/>
    </location>
</feature>
<evidence type="ECO:0000256" key="5">
    <source>
        <dbReference type="ARBA" id="ARBA00022741"/>
    </source>
</evidence>
<dbReference type="PROSITE" id="PS00211">
    <property type="entry name" value="ABC_TRANSPORTER_1"/>
    <property type="match status" value="1"/>
</dbReference>
<dbReference type="GO" id="GO:0015421">
    <property type="term" value="F:ABC-type oligopeptide transporter activity"/>
    <property type="evidence" value="ECO:0007669"/>
    <property type="project" value="TreeGrafter"/>
</dbReference>
<feature type="transmembrane region" description="Helical" evidence="11">
    <location>
        <begin position="343"/>
        <end position="361"/>
    </location>
</feature>
<dbReference type="SUPFAM" id="SSF90123">
    <property type="entry name" value="ABC transporter transmembrane region"/>
    <property type="match status" value="1"/>
</dbReference>
<sequence length="771" mass="82369">MSEDCDTQQHSQPTRPNRALTTETIPESLTIATASPETCAELDSATATTGSESDDAQVRPGRGSAADTVQDMREAGFPSAAVEPVGDTASAGPGGETAIGRVGPIPHTGPRGTAADPVFEAREFDSASAVIGSMSGHSSEVPGVEDSVGAATDSESAADEDGWRGVAAEESEATEEVNLALAARSRRLLWSLVRPYRMWALAALLLVVVDNAAMVAVPLFVARGLDSGVRNALAGNWIPLAVAVGGVTGCALLGGLTTFTFVRISGRLSQNVLFDLRMRVFEHVQRLSIAFHENYTSGKIVARLTSDLESVEDLLDRALNDALSAVLSVATIAVVLIWLDIPLALVVLAGFVPLVYVTRWAQRHQRAGYRRTRGAIAKVVVHFVEVMAGIRAVQAFRREERNESLLAQEDSVYGAANTSALRGMATYIGLARLIQNLTTVVILVFGAWRVIHGDTGIGVLAAFLLYLRQFYGPVDELAQVFNSYQSAAAALERVSGVLEEEPSVPEPARPHTLDQPRGELCFESVGFEYPARRTQADETEGKPIPVLPTFSLTIPAGQIVALVGATGAGKSTLAKLVARFYDPSRGRVLLDGVDLRDLSDVRLRRAVTMVTQESYLFSGSVADNIRLGKPEATDAEVHAAARAVGFYDFAMSLPDGVDTDVRKRGGRLSAGQRQLVAFARVFLADPAVIVLDEATSSLDIPGERQVQHALETVLRDRTAVIIAHRLSTVAIADRVLVLADGRVIEDGTPENLMTGTGHFATLHTAWRESLV</sequence>
<dbReference type="AlphaFoldDB" id="A0A7K0CW80"/>
<evidence type="ECO:0000256" key="1">
    <source>
        <dbReference type="ARBA" id="ARBA00004651"/>
    </source>
</evidence>
<keyword evidence="15" id="KW-1185">Reference proteome</keyword>
<reference evidence="14 15" key="1">
    <citation type="submission" date="2019-10" db="EMBL/GenBank/DDBJ databases">
        <title>Nocardia macrotermitis sp. nov. and Nocardia aurantia sp. nov., isolated from the gut of fungus growing-termite Macrotermes natalensis.</title>
        <authorList>
            <person name="Benndorf R."/>
            <person name="Schwitalla J."/>
            <person name="Martin K."/>
            <person name="De Beer W."/>
            <person name="Kaster A.-K."/>
            <person name="Vollmers J."/>
            <person name="Poulsen M."/>
            <person name="Beemelmanns C."/>
        </authorList>
    </citation>
    <scope>NUCLEOTIDE SEQUENCE [LARGE SCALE GENOMIC DNA]</scope>
    <source>
        <strain evidence="14 15">RB20</strain>
    </source>
</reference>
<comment type="similarity">
    <text evidence="9">Belongs to the ABC transporter superfamily. Lipid exporter (TC 3.A.1.106) family.</text>
</comment>
<keyword evidence="7 11" id="KW-1133">Transmembrane helix</keyword>
<keyword evidence="2" id="KW-0813">Transport</keyword>
<dbReference type="CDD" id="cd18546">
    <property type="entry name" value="ABC_6TM_Rv0194_D2_like"/>
    <property type="match status" value="1"/>
</dbReference>
<feature type="domain" description="ABC transmembrane type-1" evidence="13">
    <location>
        <begin position="201"/>
        <end position="486"/>
    </location>
</feature>
<evidence type="ECO:0000256" key="2">
    <source>
        <dbReference type="ARBA" id="ARBA00022448"/>
    </source>
</evidence>
<dbReference type="GO" id="GO:0005524">
    <property type="term" value="F:ATP binding"/>
    <property type="evidence" value="ECO:0007669"/>
    <property type="project" value="UniProtKB-KW"/>
</dbReference>
<dbReference type="GO" id="GO:0016887">
    <property type="term" value="F:ATP hydrolysis activity"/>
    <property type="evidence" value="ECO:0007669"/>
    <property type="project" value="InterPro"/>
</dbReference>
<keyword evidence="5" id="KW-0547">Nucleotide-binding</keyword>
<dbReference type="Gene3D" id="3.40.50.300">
    <property type="entry name" value="P-loop containing nucleotide triphosphate hydrolases"/>
    <property type="match status" value="1"/>
</dbReference>
<protein>
    <submittedName>
        <fullName evidence="14">Vitamin B12 import ATP-binding protein BtuD</fullName>
    </submittedName>
</protein>
<dbReference type="PANTHER" id="PTHR43394">
    <property type="entry name" value="ATP-DEPENDENT PERMEASE MDL1, MITOCHONDRIAL"/>
    <property type="match status" value="1"/>
</dbReference>
<organism evidence="14 15">
    <name type="scientific">Nocardia macrotermitis</name>
    <dbReference type="NCBI Taxonomy" id="2585198"/>
    <lineage>
        <taxon>Bacteria</taxon>
        <taxon>Bacillati</taxon>
        <taxon>Actinomycetota</taxon>
        <taxon>Actinomycetes</taxon>
        <taxon>Mycobacteriales</taxon>
        <taxon>Nocardiaceae</taxon>
        <taxon>Nocardia</taxon>
    </lineage>
</organism>
<dbReference type="PROSITE" id="PS50893">
    <property type="entry name" value="ABC_TRANSPORTER_2"/>
    <property type="match status" value="1"/>
</dbReference>
<dbReference type="SUPFAM" id="SSF52540">
    <property type="entry name" value="P-loop containing nucleoside triphosphate hydrolases"/>
    <property type="match status" value="1"/>
</dbReference>
<dbReference type="InterPro" id="IPR036640">
    <property type="entry name" value="ABC1_TM_sf"/>
</dbReference>
<gene>
    <name evidence="14" type="primary">btuD_3</name>
    <name evidence="14" type="ORF">NRB20_08240</name>
</gene>
<dbReference type="InterPro" id="IPR027417">
    <property type="entry name" value="P-loop_NTPase"/>
</dbReference>
<dbReference type="FunFam" id="3.40.50.300:FF:000299">
    <property type="entry name" value="ABC transporter ATP-binding protein/permease"/>
    <property type="match status" value="1"/>
</dbReference>
<feature type="domain" description="ABC transporter" evidence="12">
    <location>
        <begin position="531"/>
        <end position="765"/>
    </location>
</feature>
<accession>A0A7K0CW80</accession>
<evidence type="ECO:0000313" key="15">
    <source>
        <dbReference type="Proteomes" id="UP000438448"/>
    </source>
</evidence>
<feature type="transmembrane region" description="Helical" evidence="11">
    <location>
        <begin position="237"/>
        <end position="262"/>
    </location>
</feature>
<dbReference type="InterPro" id="IPR003593">
    <property type="entry name" value="AAA+_ATPase"/>
</dbReference>